<dbReference type="InterPro" id="IPR046478">
    <property type="entry name" value="DUF6799"/>
</dbReference>
<feature type="domain" description="DUF6799" evidence="3">
    <location>
        <begin position="31"/>
        <end position="91"/>
    </location>
</feature>
<dbReference type="RefSeq" id="WP_345227608.1">
    <property type="nucleotide sequence ID" value="NZ_BAABHA010000015.1"/>
</dbReference>
<dbReference type="EMBL" id="BAABHA010000015">
    <property type="protein sequence ID" value="GAA4392414.1"/>
    <property type="molecule type" value="Genomic_DNA"/>
</dbReference>
<accession>A0ABP8JKV2</accession>
<feature type="signal peptide" evidence="2">
    <location>
        <begin position="1"/>
        <end position="25"/>
    </location>
</feature>
<reference evidence="5" key="1">
    <citation type="journal article" date="2019" name="Int. J. Syst. Evol. Microbiol.">
        <title>The Global Catalogue of Microorganisms (GCM) 10K type strain sequencing project: providing services to taxonomists for standard genome sequencing and annotation.</title>
        <authorList>
            <consortium name="The Broad Institute Genomics Platform"/>
            <consortium name="The Broad Institute Genome Sequencing Center for Infectious Disease"/>
            <person name="Wu L."/>
            <person name="Ma J."/>
        </authorList>
    </citation>
    <scope>NUCLEOTIDE SEQUENCE [LARGE SCALE GENOMIC DNA]</scope>
    <source>
        <strain evidence="5">JCM 17924</strain>
    </source>
</reference>
<organism evidence="4 5">
    <name type="scientific">Hymenobacter koreensis</name>
    <dbReference type="NCBI Taxonomy" id="1084523"/>
    <lineage>
        <taxon>Bacteria</taxon>
        <taxon>Pseudomonadati</taxon>
        <taxon>Bacteroidota</taxon>
        <taxon>Cytophagia</taxon>
        <taxon>Cytophagales</taxon>
        <taxon>Hymenobacteraceae</taxon>
        <taxon>Hymenobacter</taxon>
    </lineage>
</organism>
<feature type="compositionally biased region" description="Basic and acidic residues" evidence="1">
    <location>
        <begin position="146"/>
        <end position="177"/>
    </location>
</feature>
<evidence type="ECO:0000259" key="3">
    <source>
        <dbReference type="Pfam" id="PF20606"/>
    </source>
</evidence>
<name>A0ABP8JKV2_9BACT</name>
<evidence type="ECO:0000256" key="2">
    <source>
        <dbReference type="SAM" id="SignalP"/>
    </source>
</evidence>
<evidence type="ECO:0000256" key="1">
    <source>
        <dbReference type="SAM" id="MobiDB-lite"/>
    </source>
</evidence>
<gene>
    <name evidence="4" type="ORF">GCM10023186_42880</name>
</gene>
<sequence length="192" mass="21612">MRNLFSTVAGLALLVIGLATPPSSAQQLNNDGFQRHNGQMQILRNGQLRPMTRDARLPTGAVVTKDGFVVSRDGRRTELREGQGCDLRGNIVAVVPTASGLALSSRAAGSRGASNAPAVGQVREVLEDLLGGGRRYEEGDDDYDEEYSKKAEERAREQRKKEEEWRREEEKHREERGKKWKEKWKKGKHWDD</sequence>
<dbReference type="Proteomes" id="UP001500454">
    <property type="component" value="Unassembled WGS sequence"/>
</dbReference>
<keyword evidence="5" id="KW-1185">Reference proteome</keyword>
<keyword evidence="2" id="KW-0732">Signal</keyword>
<comment type="caution">
    <text evidence="4">The sequence shown here is derived from an EMBL/GenBank/DDBJ whole genome shotgun (WGS) entry which is preliminary data.</text>
</comment>
<evidence type="ECO:0000313" key="5">
    <source>
        <dbReference type="Proteomes" id="UP001500454"/>
    </source>
</evidence>
<evidence type="ECO:0000313" key="4">
    <source>
        <dbReference type="EMBL" id="GAA4392414.1"/>
    </source>
</evidence>
<feature type="region of interest" description="Disordered" evidence="1">
    <location>
        <begin position="133"/>
        <end position="192"/>
    </location>
</feature>
<proteinExistence type="predicted"/>
<protein>
    <recommendedName>
        <fullName evidence="3">DUF6799 domain-containing protein</fullName>
    </recommendedName>
</protein>
<feature type="chain" id="PRO_5045395617" description="DUF6799 domain-containing protein" evidence="2">
    <location>
        <begin position="26"/>
        <end position="192"/>
    </location>
</feature>
<feature type="compositionally biased region" description="Basic residues" evidence="1">
    <location>
        <begin position="178"/>
        <end position="192"/>
    </location>
</feature>
<dbReference type="Pfam" id="PF20606">
    <property type="entry name" value="DUF6799"/>
    <property type="match status" value="1"/>
</dbReference>